<dbReference type="Proteomes" id="UP000490980">
    <property type="component" value="Unassembled WGS sequence"/>
</dbReference>
<accession>A0A7X5ZJ20</accession>
<name>A0A7X5ZJ20_9GAMM</name>
<proteinExistence type="predicted"/>
<dbReference type="AlphaFoldDB" id="A0A7X5ZJ20"/>
<reference evidence="2 3" key="1">
    <citation type="submission" date="2020-03" db="EMBL/GenBank/DDBJ databases">
        <authorList>
            <person name="Lai Q."/>
        </authorList>
    </citation>
    <scope>NUCLEOTIDE SEQUENCE [LARGE SCALE GENOMIC DNA]</scope>
    <source>
        <strain evidence="2 3">CCUG 25036</strain>
    </source>
</reference>
<sequence>MKSSIAAVGGQPDPNLGEHGSSSEPEGAPSLPEDDQAAEEAYLNEGGNQASSEPQRLGPNPPIRIIGLLYLPSRPNPAALSMQSCTFSVKASPRGGFIDTFEINDQEGRVVQAWSAHAPSPIAGLPMACARPVKLEFQAEA</sequence>
<comment type="caution">
    <text evidence="2">The sequence shown here is derived from an EMBL/GenBank/DDBJ whole genome shotgun (WGS) entry which is preliminary data.</text>
</comment>
<keyword evidence="3" id="KW-1185">Reference proteome</keyword>
<evidence type="ECO:0000313" key="2">
    <source>
        <dbReference type="EMBL" id="NII07280.1"/>
    </source>
</evidence>
<evidence type="ECO:0000313" key="3">
    <source>
        <dbReference type="Proteomes" id="UP000490980"/>
    </source>
</evidence>
<protein>
    <submittedName>
        <fullName evidence="2">Uncharacterized protein</fullName>
    </submittedName>
</protein>
<organism evidence="2 3">
    <name type="scientific">Luteibacter anthropi</name>
    <dbReference type="NCBI Taxonomy" id="564369"/>
    <lineage>
        <taxon>Bacteria</taxon>
        <taxon>Pseudomonadati</taxon>
        <taxon>Pseudomonadota</taxon>
        <taxon>Gammaproteobacteria</taxon>
        <taxon>Lysobacterales</taxon>
        <taxon>Rhodanobacteraceae</taxon>
        <taxon>Luteibacter</taxon>
    </lineage>
</organism>
<evidence type="ECO:0000256" key="1">
    <source>
        <dbReference type="SAM" id="MobiDB-lite"/>
    </source>
</evidence>
<dbReference type="EMBL" id="JAARLZ010000006">
    <property type="protein sequence ID" value="NII07280.1"/>
    <property type="molecule type" value="Genomic_DNA"/>
</dbReference>
<gene>
    <name evidence="2" type="ORF">HBF25_12890</name>
</gene>
<feature type="region of interest" description="Disordered" evidence="1">
    <location>
        <begin position="1"/>
        <end position="59"/>
    </location>
</feature>
<dbReference type="RefSeq" id="WP_166949019.1">
    <property type="nucleotide sequence ID" value="NZ_JAARLZ010000006.1"/>
</dbReference>